<feature type="domain" description="UvrD-like helicase ATP-binding" evidence="13">
    <location>
        <begin position="1"/>
        <end position="292"/>
    </location>
</feature>
<evidence type="ECO:0000256" key="3">
    <source>
        <dbReference type="ARBA" id="ARBA00022801"/>
    </source>
</evidence>
<dbReference type="GO" id="GO:0003677">
    <property type="term" value="F:DNA binding"/>
    <property type="evidence" value="ECO:0007669"/>
    <property type="project" value="UniProtKB-KW"/>
</dbReference>
<dbReference type="GO" id="GO:0033202">
    <property type="term" value="C:DNA helicase complex"/>
    <property type="evidence" value="ECO:0007669"/>
    <property type="project" value="TreeGrafter"/>
</dbReference>
<proteinExistence type="inferred from homology"/>
<evidence type="ECO:0000256" key="8">
    <source>
        <dbReference type="ARBA" id="ARBA00034617"/>
    </source>
</evidence>
<dbReference type="EMBL" id="LGCK01000003">
    <property type="protein sequence ID" value="KPL74283.1"/>
    <property type="molecule type" value="Genomic_DNA"/>
</dbReference>
<dbReference type="EC" id="5.6.2.4" evidence="9"/>
<evidence type="ECO:0000256" key="6">
    <source>
        <dbReference type="ARBA" id="ARBA00023125"/>
    </source>
</evidence>
<dbReference type="InterPro" id="IPR013986">
    <property type="entry name" value="DExx_box_DNA_helicase_dom_sf"/>
</dbReference>
<keyword evidence="5 11" id="KW-0067">ATP-binding</keyword>
<comment type="catalytic activity">
    <reaction evidence="10">
        <text>ATP + H2O = ADP + phosphate + H(+)</text>
        <dbReference type="Rhea" id="RHEA:13065"/>
        <dbReference type="ChEBI" id="CHEBI:15377"/>
        <dbReference type="ChEBI" id="CHEBI:15378"/>
        <dbReference type="ChEBI" id="CHEBI:30616"/>
        <dbReference type="ChEBI" id="CHEBI:43474"/>
        <dbReference type="ChEBI" id="CHEBI:456216"/>
        <dbReference type="EC" id="5.6.2.4"/>
    </reaction>
</comment>
<dbReference type="Pfam" id="PF13361">
    <property type="entry name" value="UvrD_C"/>
    <property type="match status" value="1"/>
</dbReference>
<feature type="binding site" evidence="11">
    <location>
        <begin position="5"/>
        <end position="12"/>
    </location>
    <ligand>
        <name>ATP</name>
        <dbReference type="ChEBI" id="CHEBI:30616"/>
    </ligand>
</feature>
<dbReference type="PATRIC" id="fig|229920.5.peg.761"/>
<evidence type="ECO:0000256" key="4">
    <source>
        <dbReference type="ARBA" id="ARBA00022806"/>
    </source>
</evidence>
<comment type="caution">
    <text evidence="14">The sequence shown here is derived from an EMBL/GenBank/DDBJ whole genome shotgun (WGS) entry which is preliminary data.</text>
</comment>
<dbReference type="Proteomes" id="UP000050430">
    <property type="component" value="Unassembled WGS sequence"/>
</dbReference>
<evidence type="ECO:0000259" key="13">
    <source>
        <dbReference type="PROSITE" id="PS51198"/>
    </source>
</evidence>
<accession>A0A0P6XGA5</accession>
<reference evidence="14 15" key="1">
    <citation type="submission" date="2015-07" db="EMBL/GenBank/DDBJ databases">
        <title>Genome sequence of Leptolinea tardivitalis DSM 16556.</title>
        <authorList>
            <person name="Hemp J."/>
            <person name="Ward L.M."/>
            <person name="Pace L.A."/>
            <person name="Fischer W.W."/>
        </authorList>
    </citation>
    <scope>NUCLEOTIDE SEQUENCE [LARGE SCALE GENOMIC DNA]</scope>
    <source>
        <strain evidence="14 15">YMTK-2</strain>
    </source>
</reference>
<dbReference type="AlphaFoldDB" id="A0A0P6XGA5"/>
<dbReference type="GO" id="GO:0005829">
    <property type="term" value="C:cytosol"/>
    <property type="evidence" value="ECO:0007669"/>
    <property type="project" value="TreeGrafter"/>
</dbReference>
<evidence type="ECO:0000313" key="14">
    <source>
        <dbReference type="EMBL" id="KPL74283.1"/>
    </source>
</evidence>
<evidence type="ECO:0000256" key="12">
    <source>
        <dbReference type="SAM" id="MobiDB-lite"/>
    </source>
</evidence>
<dbReference type="InterPro" id="IPR014017">
    <property type="entry name" value="DNA_helicase_UvrD-like_C"/>
</dbReference>
<evidence type="ECO:0000256" key="7">
    <source>
        <dbReference type="ARBA" id="ARBA00023235"/>
    </source>
</evidence>
<comment type="similarity">
    <text evidence="1">Belongs to the helicase family. UvrD subfamily.</text>
</comment>
<dbReference type="STRING" id="229920.ADM99_01550"/>
<organism evidence="14 15">
    <name type="scientific">Leptolinea tardivitalis</name>
    <dbReference type="NCBI Taxonomy" id="229920"/>
    <lineage>
        <taxon>Bacteria</taxon>
        <taxon>Bacillati</taxon>
        <taxon>Chloroflexota</taxon>
        <taxon>Anaerolineae</taxon>
        <taxon>Anaerolineales</taxon>
        <taxon>Anaerolineaceae</taxon>
        <taxon>Leptolinea</taxon>
    </lineage>
</organism>
<comment type="catalytic activity">
    <reaction evidence="8">
        <text>Couples ATP hydrolysis with the unwinding of duplex DNA by translocating in the 3'-5' direction.</text>
        <dbReference type="EC" id="5.6.2.4"/>
    </reaction>
</comment>
<feature type="region of interest" description="Disordered" evidence="12">
    <location>
        <begin position="323"/>
        <end position="342"/>
    </location>
</feature>
<evidence type="ECO:0000256" key="5">
    <source>
        <dbReference type="ARBA" id="ARBA00022840"/>
    </source>
</evidence>
<keyword evidence="2 11" id="KW-0547">Nucleotide-binding</keyword>
<dbReference type="PROSITE" id="PS51198">
    <property type="entry name" value="UVRD_HELICASE_ATP_BIND"/>
    <property type="match status" value="1"/>
</dbReference>
<keyword evidence="15" id="KW-1185">Reference proteome</keyword>
<dbReference type="SUPFAM" id="SSF52540">
    <property type="entry name" value="P-loop containing nucleoside triphosphate hydrolases"/>
    <property type="match status" value="1"/>
</dbReference>
<protein>
    <recommendedName>
        <fullName evidence="9">DNA 3'-5' helicase</fullName>
        <ecNumber evidence="9">5.6.2.4</ecNumber>
    </recommendedName>
</protein>
<dbReference type="Pfam" id="PF00580">
    <property type="entry name" value="UvrD-helicase"/>
    <property type="match status" value="1"/>
</dbReference>
<keyword evidence="3 11" id="KW-0378">Hydrolase</keyword>
<dbReference type="PANTHER" id="PTHR11070">
    <property type="entry name" value="UVRD / RECB / PCRA DNA HELICASE FAMILY MEMBER"/>
    <property type="match status" value="1"/>
</dbReference>
<dbReference type="InterPro" id="IPR027417">
    <property type="entry name" value="P-loop_NTPase"/>
</dbReference>
<evidence type="ECO:0000256" key="11">
    <source>
        <dbReference type="PROSITE-ProRule" id="PRU00560"/>
    </source>
</evidence>
<dbReference type="InterPro" id="IPR000212">
    <property type="entry name" value="DNA_helicase_UvrD/REP"/>
</dbReference>
<keyword evidence="6" id="KW-0238">DNA-binding</keyword>
<dbReference type="Gene3D" id="1.10.486.10">
    <property type="entry name" value="PCRA, domain 4"/>
    <property type="match status" value="1"/>
</dbReference>
<dbReference type="GO" id="GO:0000725">
    <property type="term" value="P:recombinational repair"/>
    <property type="evidence" value="ECO:0007669"/>
    <property type="project" value="TreeGrafter"/>
</dbReference>
<keyword evidence="4 11" id="KW-0347">Helicase</keyword>
<evidence type="ECO:0000313" key="15">
    <source>
        <dbReference type="Proteomes" id="UP000050430"/>
    </source>
</evidence>
<sequence length="720" mass="81955">MGVSAVPGSGKTFTLSYLAANLIQKNVLQDNQEILIVTLVNSAVGNFSKEISKYTQALGLPRNFGYRVRTLHGLSNDIVRERPELAGLPADFRILDETEANHILLDKIEAWRRGHSDFEQQWIIEGVDPYRVSKDLPYLLVSIAGNFISQAKDLGLTPQTINDQMERSDSLLLKMAASIYSDYQLALHMRGAVDFDDLIRLSLRCLETDPEYLARLQYRWPYILEDEAQDSSRLQEMILRRLSSKSGNWVRVGDPNQAIYETFTTADPKFLINFLNEPDVISKELPNSGRSARRIIALANHLIEWVQKDHPAEELRNALVRPLIQPTDPNDPKPNPADSPNNVVIDTRKADSEEEINRVCNNVKNWLADHKDETAAILVTSNERGGTVADKLRTMGIQPVELLRVSRSTRKTADFLSKCLKFFYRPTNRFLADVFNLYYRFQIKEEELDEARMAMLSQLILRLDPLEMYLSPTPVQDWRSHIQKTASSDEILVILAQFQTRMERWMQATLLPIDQLILTISQDVFTEPADLALAQKVAAVLERASKNNPNWGLSEFSVELDSIAKNQSKISGFSDEDLGFDPEKYKGRVLVTTIHKAKGLEWDRVYLLSANNYDFPSLQSNDRYTSEKWYIRDQINLPAEAVAFLQRFADGDPLAFFSPPGSATLEARRKYCAERLRLLFVGITRAKKELAITWNNGRQGDQIIALPVAELANFVNRGFK</sequence>
<dbReference type="GO" id="GO:0016887">
    <property type="term" value="F:ATP hydrolysis activity"/>
    <property type="evidence" value="ECO:0007669"/>
    <property type="project" value="RHEA"/>
</dbReference>
<dbReference type="InterPro" id="IPR014016">
    <property type="entry name" value="UvrD-like_ATP-bd"/>
</dbReference>
<dbReference type="GO" id="GO:0005524">
    <property type="term" value="F:ATP binding"/>
    <property type="evidence" value="ECO:0007669"/>
    <property type="project" value="UniProtKB-UniRule"/>
</dbReference>
<dbReference type="PANTHER" id="PTHR11070:SF2">
    <property type="entry name" value="ATP-DEPENDENT DNA HELICASE SRS2"/>
    <property type="match status" value="1"/>
</dbReference>
<evidence type="ECO:0000256" key="1">
    <source>
        <dbReference type="ARBA" id="ARBA00009922"/>
    </source>
</evidence>
<evidence type="ECO:0000256" key="2">
    <source>
        <dbReference type="ARBA" id="ARBA00022741"/>
    </source>
</evidence>
<keyword evidence="7" id="KW-0413">Isomerase</keyword>
<evidence type="ECO:0000256" key="10">
    <source>
        <dbReference type="ARBA" id="ARBA00048988"/>
    </source>
</evidence>
<evidence type="ECO:0000256" key="9">
    <source>
        <dbReference type="ARBA" id="ARBA00034808"/>
    </source>
</evidence>
<gene>
    <name evidence="14" type="ORF">ADM99_01550</name>
</gene>
<dbReference type="Gene3D" id="3.40.50.300">
    <property type="entry name" value="P-loop containing nucleotide triphosphate hydrolases"/>
    <property type="match status" value="2"/>
</dbReference>
<name>A0A0P6XGA5_9CHLR</name>
<dbReference type="GO" id="GO:0043138">
    <property type="term" value="F:3'-5' DNA helicase activity"/>
    <property type="evidence" value="ECO:0007669"/>
    <property type="project" value="UniProtKB-EC"/>
</dbReference>
<dbReference type="Gene3D" id="1.10.10.160">
    <property type="match status" value="1"/>
</dbReference>